<evidence type="ECO:0000256" key="1">
    <source>
        <dbReference type="ARBA" id="ARBA00023239"/>
    </source>
</evidence>
<keyword evidence="1" id="KW-0456">Lyase</keyword>
<feature type="domain" description="Gamma-glutamylcyclotransferase AIG2-like" evidence="2">
    <location>
        <begin position="4"/>
        <end position="116"/>
    </location>
</feature>
<dbReference type="InterPro" id="IPR009288">
    <property type="entry name" value="AIG2-like_dom"/>
</dbReference>
<dbReference type="SUPFAM" id="SSF110857">
    <property type="entry name" value="Gamma-glutamyl cyclotransferase-like"/>
    <property type="match status" value="2"/>
</dbReference>
<evidence type="ECO:0000313" key="3">
    <source>
        <dbReference type="EMBL" id="WPB86362.1"/>
    </source>
</evidence>
<organism evidence="3 4">
    <name type="scientific">Sediminicoccus rosea</name>
    <dbReference type="NCBI Taxonomy" id="1225128"/>
    <lineage>
        <taxon>Bacteria</taxon>
        <taxon>Pseudomonadati</taxon>
        <taxon>Pseudomonadota</taxon>
        <taxon>Alphaproteobacteria</taxon>
        <taxon>Acetobacterales</taxon>
        <taxon>Roseomonadaceae</taxon>
        <taxon>Sediminicoccus</taxon>
    </lineage>
</organism>
<dbReference type="PANTHER" id="PTHR12935">
    <property type="entry name" value="GAMMA-GLUTAMYLCYCLOTRANSFERASE"/>
    <property type="match status" value="1"/>
</dbReference>
<dbReference type="RefSeq" id="WP_318650334.1">
    <property type="nucleotide sequence ID" value="NZ_CP137852.1"/>
</dbReference>
<protein>
    <submittedName>
        <fullName evidence="3">Gamma-glutamylcyclotransferase</fullName>
    </submittedName>
</protein>
<dbReference type="Gene3D" id="3.10.490.10">
    <property type="entry name" value="Gamma-glutamyl cyclotransferase-like"/>
    <property type="match status" value="2"/>
</dbReference>
<gene>
    <name evidence="3" type="ORF">R9Z33_05690</name>
</gene>
<dbReference type="EMBL" id="CP137852">
    <property type="protein sequence ID" value="WPB86362.1"/>
    <property type="molecule type" value="Genomic_DNA"/>
</dbReference>
<name>A0ABZ0PLL9_9PROT</name>
<keyword evidence="4" id="KW-1185">Reference proteome</keyword>
<dbReference type="InterPro" id="IPR013024">
    <property type="entry name" value="GGCT-like"/>
</dbReference>
<reference evidence="3 4" key="1">
    <citation type="submission" date="2023-11" db="EMBL/GenBank/DDBJ databases">
        <title>Arctic aerobic anoxygenic photoheterotroph Sediminicoccus rosea KRV36 adapts its photosynthesis to long days of polar summer.</title>
        <authorList>
            <person name="Tomasch J."/>
            <person name="Kopejtka K."/>
            <person name="Bily T."/>
            <person name="Gardiner A.T."/>
            <person name="Gardian Z."/>
            <person name="Shivaramu S."/>
            <person name="Koblizek M."/>
            <person name="Engelhardt F."/>
            <person name="Kaftan D."/>
        </authorList>
    </citation>
    <scope>NUCLEOTIDE SEQUENCE [LARGE SCALE GENOMIC DNA]</scope>
    <source>
        <strain evidence="3 4">R-30</strain>
    </source>
</reference>
<evidence type="ECO:0000259" key="2">
    <source>
        <dbReference type="Pfam" id="PF06094"/>
    </source>
</evidence>
<dbReference type="InterPro" id="IPR017939">
    <property type="entry name" value="G-Glutamylcylcotransferase"/>
</dbReference>
<dbReference type="PANTHER" id="PTHR12935:SF0">
    <property type="entry name" value="GAMMA-GLUTAMYLCYCLOTRANSFERASE"/>
    <property type="match status" value="1"/>
</dbReference>
<dbReference type="InterPro" id="IPR036568">
    <property type="entry name" value="GGCT-like_sf"/>
</dbReference>
<dbReference type="Proteomes" id="UP001305521">
    <property type="component" value="Chromosome"/>
</dbReference>
<dbReference type="CDD" id="cd06661">
    <property type="entry name" value="GGCT_like"/>
    <property type="match status" value="2"/>
</dbReference>
<evidence type="ECO:0000313" key="4">
    <source>
        <dbReference type="Proteomes" id="UP001305521"/>
    </source>
</evidence>
<accession>A0ABZ0PLL9</accession>
<dbReference type="Pfam" id="PF06094">
    <property type="entry name" value="GGACT"/>
    <property type="match status" value="2"/>
</dbReference>
<sequence>MTLYFGYGSNLDARDWNAFCQRWGFVGAELVPVSTALMLDCEMAFDRYAASRRGGALNLRARPGQAVEGVVFRANRAALYALDRKEGAPVHYQRQDRHVVLPDGHLLPVMTYVAPSQGFHAPHADYVGVVRRGQAAHGIAHDMMEAVACDAAPPLTIRHLFVYGTLMEGEANAHHLEGIARVPGRVMGRLHDCGAYPALSLAEGEVHGEVVELPLERLAGMDALEDAAPGGAPGGMYRRSVLRVRTATGVIRAYAYVMDDAARFPVIAAGDWRGVGNRHAAWAAYAAGQAPE</sequence>
<feature type="domain" description="Gamma-glutamylcyclotransferase AIG2-like" evidence="2">
    <location>
        <begin position="160"/>
        <end position="273"/>
    </location>
</feature>
<proteinExistence type="predicted"/>